<evidence type="ECO:0000313" key="1">
    <source>
        <dbReference type="EMBL" id="QQR34754.1"/>
    </source>
</evidence>
<dbReference type="Proteomes" id="UP000595460">
    <property type="component" value="Chromosome"/>
</dbReference>
<reference evidence="1 2" key="1">
    <citation type="submission" date="2021-01" db="EMBL/GenBank/DDBJ databases">
        <title>Genome seq and assembly of Devosia sp. G19.</title>
        <authorList>
            <person name="Chhetri G."/>
        </authorList>
    </citation>
    <scope>NUCLEOTIDE SEQUENCE [LARGE SCALE GENOMIC DNA]</scope>
    <source>
        <strain evidence="1 2">G19</strain>
    </source>
</reference>
<accession>A0ABX7BUM4</accession>
<sequence>MKIEMRMADARRLAKGLYAGDSLPISQVKAGDEPLNVDWWRMNVQPESSESERHRAALTLYLHMAGSSKIPLPSETFPAVFDLDDGQMRPDKAVIKVFLDEGLIQPRMMVAQLVFDLTQAGRNYADRAE</sequence>
<evidence type="ECO:0000313" key="2">
    <source>
        <dbReference type="Proteomes" id="UP000595460"/>
    </source>
</evidence>
<protein>
    <submittedName>
        <fullName evidence="1">Uncharacterized protein</fullName>
    </submittedName>
</protein>
<dbReference type="RefSeq" id="WP_201653031.1">
    <property type="nucleotide sequence ID" value="NZ_CP068047.1"/>
</dbReference>
<organism evidence="1 2">
    <name type="scientific">Devosia oryziradicis</name>
    <dbReference type="NCBI Taxonomy" id="2801335"/>
    <lineage>
        <taxon>Bacteria</taxon>
        <taxon>Pseudomonadati</taxon>
        <taxon>Pseudomonadota</taxon>
        <taxon>Alphaproteobacteria</taxon>
        <taxon>Hyphomicrobiales</taxon>
        <taxon>Devosiaceae</taxon>
        <taxon>Devosia</taxon>
    </lineage>
</organism>
<gene>
    <name evidence="1" type="ORF">JI749_10180</name>
</gene>
<dbReference type="EMBL" id="CP068047">
    <property type="protein sequence ID" value="QQR34754.1"/>
    <property type="molecule type" value="Genomic_DNA"/>
</dbReference>
<proteinExistence type="predicted"/>
<keyword evidence="2" id="KW-1185">Reference proteome</keyword>
<name>A0ABX7BUM4_9HYPH</name>